<feature type="compositionally biased region" description="Basic residues" evidence="5">
    <location>
        <begin position="36"/>
        <end position="47"/>
    </location>
</feature>
<dbReference type="InterPro" id="IPR036412">
    <property type="entry name" value="HAD-like_sf"/>
</dbReference>
<feature type="transmembrane region" description="Helical" evidence="6">
    <location>
        <begin position="314"/>
        <end position="337"/>
    </location>
</feature>
<feature type="compositionally biased region" description="Low complexity" evidence="5">
    <location>
        <begin position="193"/>
        <end position="205"/>
    </location>
</feature>
<gene>
    <name evidence="7" type="ORF">BCR44DRAFT_1517614</name>
</gene>
<sequence>MSSPDLPFAAASAAQDQHTDPNSPPKLANRGNSTGHQHHGKHRHGQHRNSSDIELGSPDPSAIDSFGIGIGAPAVGFPDDGVGVAGDHQDDSVNVDDGSQVRLTTAAHHVTNSGSTSSSDPLDQHHQHPPQADTEAVPLRPILKTGKNKRQLSTSFPISGSTSSSIPLLNNNASANVAGSASTEAIAATNPLSSGNMSRSVSRSGTMSHVGSVPATVNQDVAGDQGAADVVNNNDFGVIEIDHRRNVVLYHGDEAVESPHDILLAPEPTDARLGSRHPGLSSDEASRRLSHAAELALDTVTDRVWSTVPSWKTFIFRIDLLITLMHIATLVIGLAVGDQPYSQDPQPLVLTGRIVELAILVALVAWNALLFYAQVEAPARQVLARAKNAIELLSRAGLNTVQEIKIPSVPSAPIVKVIRDGVIRSLPAVLLVEGDIVELHYGDIAPAGARYVYVTKPPPSTAAAPNGGRPEYKLEGGQGFRPTLFGLPPSPLMQLESQLNHGRFQFELVDTPVIAVLNTLVATRPKTVMTRQLLRLQSVLNRILCLLYVLSLAAALTRYLALKHTTFIQAFLWAHDIVLPLIPLLMPTMYLAFRSFSNAHIAVLWQELQTSKTDYEDVDQDEFDVEAPPPTKDVTLAKFDVLTQALRIDTSDLTESLGSITVLCFVDREGTLTEAFPSVDQIWLPNAVLDVSAGSDGRYIFEDRDWMDHMPLLKPLGLAWMTLTHCDLRKVEPHRNLCGLHIHAHTKASRQTCLCPLARQLGFMGKPDALVPVREVIAFAPYHASLETRGTGGSGPGTGEGEEGGRADGWEGGAGMGAAAAAVSRSGDVSEVGGSEHVHLLSPSSGGGGMGAASSMLSTNARSMSSLLALRRKGTTASANGSASGAAVGGAGSSGSTGGGGECTSVNGGTDVIIEEYDPYHAPADPSGNIVLNLPDYEFEVPFVHSVVLRDTRSGFHQLMSVGSVASVLDVCTDAWLGSDLAPLTDEQELALVEWYWNTTMNDHQVLAYAYKPILDPITCLPEDDRDEAFVYIELPHPANASRDVAPTSRPLSSSPMPPRKTDSPEPVESPTLMSSSPPPPLYHQHSSSSSSSSSKPQHHPGQLEAVPEKGPPGIAATATANSSSSSSDPPLTGTRPRRRSQLTRPINAVHALTQNQIFLGLVAFAHEPKEDVCDAVEDVALAGIRFVYFSPTNERQTKAFGERLGLDTDWNSCILLSKPTDPHASPTYMERTDIKARLPRGVEAIREHLRDVDDIPLHVSLFAESSPPTVAGMLRVFQEHGEVVCAMGSTLNPANAEIFCCADLAVGVEPVHIKHQNQYAAGHVPPLALGSTLVSLPCPLVMHPDTSLYALTQLAREARRLCRAARQAFMLVAATCGLVAMVQLFTVVSLLPVWRGWILMWLVWVALPLVAVTYASNVHEADTMKEFTERNLDHVKDLPRFLRYFVWRFLLPCVLTVWLYGVALSMTLPSGAPWTNVFISQASLEAEIVGGTCVAVFLLFASLTMLHRTLPFWEYRPLQNKFYCALVVVMLAVHFGIAFAVATPLIVKLPWHFHAVFFGSLPMQVAIHEQVKKWDRRQWLRFQKRSKLEFNTRLGMHSPI</sequence>
<comment type="subcellular location">
    <subcellularLocation>
        <location evidence="1">Membrane</location>
    </subcellularLocation>
</comment>
<dbReference type="InterPro" id="IPR023214">
    <property type="entry name" value="HAD_sf"/>
</dbReference>
<dbReference type="InterPro" id="IPR023298">
    <property type="entry name" value="ATPase_P-typ_TM_dom_sf"/>
</dbReference>
<reference evidence="7 8" key="1">
    <citation type="submission" date="2016-07" db="EMBL/GenBank/DDBJ databases">
        <title>Pervasive Adenine N6-methylation of Active Genes in Fungi.</title>
        <authorList>
            <consortium name="DOE Joint Genome Institute"/>
            <person name="Mondo S.J."/>
            <person name="Dannebaum R.O."/>
            <person name="Kuo R.C."/>
            <person name="Labutti K."/>
            <person name="Haridas S."/>
            <person name="Kuo A."/>
            <person name="Salamov A."/>
            <person name="Ahrendt S.R."/>
            <person name="Lipzen A."/>
            <person name="Sullivan W."/>
            <person name="Andreopoulos W.B."/>
            <person name="Clum A."/>
            <person name="Lindquist E."/>
            <person name="Daum C."/>
            <person name="Ramamoorthy G.K."/>
            <person name="Gryganskyi A."/>
            <person name="Culley D."/>
            <person name="Magnuson J.K."/>
            <person name="James T.Y."/>
            <person name="O'Malley M.A."/>
            <person name="Stajich J.E."/>
            <person name="Spatafora J.W."/>
            <person name="Visel A."/>
            <person name="Grigoriev I.V."/>
        </authorList>
    </citation>
    <scope>NUCLEOTIDE SEQUENCE [LARGE SCALE GENOMIC DNA]</scope>
    <source>
        <strain evidence="7 8">PL171</strain>
    </source>
</reference>
<feature type="compositionally biased region" description="Polar residues" evidence="5">
    <location>
        <begin position="110"/>
        <end position="121"/>
    </location>
</feature>
<evidence type="ECO:0008006" key="9">
    <source>
        <dbReference type="Google" id="ProtNLM"/>
    </source>
</evidence>
<feature type="compositionally biased region" description="Low complexity" evidence="5">
    <location>
        <begin position="1083"/>
        <end position="1096"/>
    </location>
</feature>
<evidence type="ECO:0000256" key="2">
    <source>
        <dbReference type="ARBA" id="ARBA00022692"/>
    </source>
</evidence>
<name>A0A1Y2H6A2_9FUNG</name>
<feature type="transmembrane region" description="Helical" evidence="6">
    <location>
        <begin position="539"/>
        <end position="561"/>
    </location>
</feature>
<dbReference type="Gene3D" id="3.40.50.1000">
    <property type="entry name" value="HAD superfamily/HAD-like"/>
    <property type="match status" value="1"/>
</dbReference>
<feature type="region of interest" description="Disordered" evidence="5">
    <location>
        <begin position="190"/>
        <end position="211"/>
    </location>
</feature>
<feature type="transmembrane region" description="Helical" evidence="6">
    <location>
        <begin position="567"/>
        <end position="586"/>
    </location>
</feature>
<evidence type="ECO:0000313" key="7">
    <source>
        <dbReference type="EMBL" id="ORZ30096.1"/>
    </source>
</evidence>
<keyword evidence="4 6" id="KW-0472">Membrane</keyword>
<evidence type="ECO:0000256" key="3">
    <source>
        <dbReference type="ARBA" id="ARBA00022989"/>
    </source>
</evidence>
<dbReference type="InterPro" id="IPR039720">
    <property type="entry name" value="TMEM94"/>
</dbReference>
<dbReference type="Proteomes" id="UP000193411">
    <property type="component" value="Unassembled WGS sequence"/>
</dbReference>
<feature type="transmembrane region" description="Helical" evidence="6">
    <location>
        <begin position="1398"/>
        <end position="1416"/>
    </location>
</feature>
<feature type="compositionally biased region" description="Low complexity" evidence="5">
    <location>
        <begin position="153"/>
        <end position="167"/>
    </location>
</feature>
<feature type="compositionally biased region" description="Low complexity" evidence="5">
    <location>
        <begin position="877"/>
        <end position="886"/>
    </location>
</feature>
<feature type="region of interest" description="Disordered" evidence="5">
    <location>
        <begin position="877"/>
        <end position="903"/>
    </location>
</feature>
<keyword evidence="3 6" id="KW-1133">Transmembrane helix</keyword>
<dbReference type="Gene3D" id="2.70.150.10">
    <property type="entry name" value="Calcium-transporting ATPase, cytoplasmic transduction domain A"/>
    <property type="match status" value="1"/>
</dbReference>
<dbReference type="PANTHER" id="PTHR13219:SF6">
    <property type="entry name" value="TRANSMEMBRANE PROTEIN 94"/>
    <property type="match status" value="1"/>
</dbReference>
<keyword evidence="2 6" id="KW-0812">Transmembrane</keyword>
<feature type="transmembrane region" description="Helical" evidence="6">
    <location>
        <begin position="1523"/>
        <end position="1544"/>
    </location>
</feature>
<evidence type="ECO:0000256" key="5">
    <source>
        <dbReference type="SAM" id="MobiDB-lite"/>
    </source>
</evidence>
<dbReference type="EMBL" id="MCFL01000105">
    <property type="protein sequence ID" value="ORZ30096.1"/>
    <property type="molecule type" value="Genomic_DNA"/>
</dbReference>
<feature type="transmembrane region" description="Helical" evidence="6">
    <location>
        <begin position="1489"/>
        <end position="1511"/>
    </location>
</feature>
<feature type="region of interest" description="Disordered" evidence="5">
    <location>
        <begin position="110"/>
        <end position="167"/>
    </location>
</feature>
<feature type="region of interest" description="Disordered" evidence="5">
    <location>
        <begin position="1041"/>
        <end position="1142"/>
    </location>
</feature>
<evidence type="ECO:0000256" key="1">
    <source>
        <dbReference type="ARBA" id="ARBA00004370"/>
    </source>
</evidence>
<feature type="transmembrane region" description="Helical" evidence="6">
    <location>
        <begin position="1446"/>
        <end position="1469"/>
    </location>
</feature>
<feature type="transmembrane region" description="Helical" evidence="6">
    <location>
        <begin position="357"/>
        <end position="375"/>
    </location>
</feature>
<feature type="region of interest" description="Disordered" evidence="5">
    <location>
        <begin position="1"/>
        <end position="67"/>
    </location>
</feature>
<evidence type="ECO:0000256" key="4">
    <source>
        <dbReference type="ARBA" id="ARBA00023136"/>
    </source>
</evidence>
<evidence type="ECO:0000256" key="6">
    <source>
        <dbReference type="SAM" id="Phobius"/>
    </source>
</evidence>
<protein>
    <recommendedName>
        <fullName evidence="9">Cation-transporting P-type ATPase C-terminal domain-containing protein</fullName>
    </recommendedName>
</protein>
<accession>A0A1Y2H6A2</accession>
<evidence type="ECO:0000313" key="8">
    <source>
        <dbReference type="Proteomes" id="UP000193411"/>
    </source>
</evidence>
<feature type="compositionally biased region" description="Gly residues" evidence="5">
    <location>
        <begin position="887"/>
        <end position="902"/>
    </location>
</feature>
<dbReference type="Gene3D" id="1.20.1110.10">
    <property type="entry name" value="Calcium-transporting ATPase, transmembrane domain"/>
    <property type="match status" value="1"/>
</dbReference>
<feature type="transmembrane region" description="Helical" evidence="6">
    <location>
        <begin position="1369"/>
        <end position="1392"/>
    </location>
</feature>
<organism evidence="7 8">
    <name type="scientific">Catenaria anguillulae PL171</name>
    <dbReference type="NCBI Taxonomy" id="765915"/>
    <lineage>
        <taxon>Eukaryota</taxon>
        <taxon>Fungi</taxon>
        <taxon>Fungi incertae sedis</taxon>
        <taxon>Blastocladiomycota</taxon>
        <taxon>Blastocladiomycetes</taxon>
        <taxon>Blastocladiales</taxon>
        <taxon>Catenariaceae</taxon>
        <taxon>Catenaria</taxon>
    </lineage>
</organism>
<dbReference type="OrthoDB" id="5568754at2759"/>
<proteinExistence type="predicted"/>
<dbReference type="SUPFAM" id="SSF56784">
    <property type="entry name" value="HAD-like"/>
    <property type="match status" value="1"/>
</dbReference>
<dbReference type="SUPFAM" id="SSF81665">
    <property type="entry name" value="Calcium ATPase, transmembrane domain M"/>
    <property type="match status" value="1"/>
</dbReference>
<dbReference type="PANTHER" id="PTHR13219">
    <property type="entry name" value="TRANSMEMBRANE PROTEIN 94"/>
    <property type="match status" value="1"/>
</dbReference>
<comment type="caution">
    <text evidence="7">The sequence shown here is derived from an EMBL/GenBank/DDBJ whole genome shotgun (WGS) entry which is preliminary data.</text>
</comment>
<feature type="compositionally biased region" description="Low complexity" evidence="5">
    <location>
        <begin position="1116"/>
        <end position="1128"/>
    </location>
</feature>
<keyword evidence="8" id="KW-1185">Reference proteome</keyword>
<dbReference type="GO" id="GO:0016020">
    <property type="term" value="C:membrane"/>
    <property type="evidence" value="ECO:0007669"/>
    <property type="project" value="UniProtKB-SubCell"/>
</dbReference>